<reference evidence="6" key="1">
    <citation type="journal article" date="2020" name="Stud. Mycol.">
        <title>101 Dothideomycetes genomes: a test case for predicting lifestyles and emergence of pathogens.</title>
        <authorList>
            <person name="Haridas S."/>
            <person name="Albert R."/>
            <person name="Binder M."/>
            <person name="Bloem J."/>
            <person name="Labutti K."/>
            <person name="Salamov A."/>
            <person name="Andreopoulos B."/>
            <person name="Baker S."/>
            <person name="Barry K."/>
            <person name="Bills G."/>
            <person name="Bluhm B."/>
            <person name="Cannon C."/>
            <person name="Castanera R."/>
            <person name="Culley D."/>
            <person name="Daum C."/>
            <person name="Ezra D."/>
            <person name="Gonzalez J."/>
            <person name="Henrissat B."/>
            <person name="Kuo A."/>
            <person name="Liang C."/>
            <person name="Lipzen A."/>
            <person name="Lutzoni F."/>
            <person name="Magnuson J."/>
            <person name="Mondo S."/>
            <person name="Nolan M."/>
            <person name="Ohm R."/>
            <person name="Pangilinan J."/>
            <person name="Park H.-J."/>
            <person name="Ramirez L."/>
            <person name="Alfaro M."/>
            <person name="Sun H."/>
            <person name="Tritt A."/>
            <person name="Yoshinaga Y."/>
            <person name="Zwiers L.-H."/>
            <person name="Turgeon B."/>
            <person name="Goodwin S."/>
            <person name="Spatafora J."/>
            <person name="Crous P."/>
            <person name="Grigoriev I."/>
        </authorList>
    </citation>
    <scope>NUCLEOTIDE SEQUENCE</scope>
    <source>
        <strain evidence="6">CBS 627.86</strain>
    </source>
</reference>
<evidence type="ECO:0000256" key="3">
    <source>
        <dbReference type="ARBA" id="ARBA00023274"/>
    </source>
</evidence>
<proteinExistence type="inferred from homology"/>
<feature type="compositionally biased region" description="Gly residues" evidence="4">
    <location>
        <begin position="62"/>
        <end position="74"/>
    </location>
</feature>
<dbReference type="Proteomes" id="UP000799770">
    <property type="component" value="Unassembled WGS sequence"/>
</dbReference>
<dbReference type="InterPro" id="IPR005749">
    <property type="entry name" value="Ribosomal_uL15_bac-type"/>
</dbReference>
<dbReference type="SUPFAM" id="SSF52080">
    <property type="entry name" value="Ribosomal proteins L15p and L18e"/>
    <property type="match status" value="1"/>
</dbReference>
<dbReference type="HAMAP" id="MF_01341">
    <property type="entry name" value="Ribosomal_uL15"/>
    <property type="match status" value="1"/>
</dbReference>
<keyword evidence="2 6" id="KW-0689">Ribosomal protein</keyword>
<dbReference type="GO" id="GO:0005762">
    <property type="term" value="C:mitochondrial large ribosomal subunit"/>
    <property type="evidence" value="ECO:0007669"/>
    <property type="project" value="TreeGrafter"/>
</dbReference>
<feature type="region of interest" description="Disordered" evidence="4">
    <location>
        <begin position="283"/>
        <end position="316"/>
    </location>
</feature>
<evidence type="ECO:0000313" key="6">
    <source>
        <dbReference type="EMBL" id="KAF2123164.1"/>
    </source>
</evidence>
<evidence type="ECO:0000313" key="7">
    <source>
        <dbReference type="Proteomes" id="UP000799770"/>
    </source>
</evidence>
<dbReference type="AlphaFoldDB" id="A0A6A5ZW13"/>
<dbReference type="OrthoDB" id="361383at2759"/>
<dbReference type="NCBIfam" id="TIGR01071">
    <property type="entry name" value="rplO_bact"/>
    <property type="match status" value="1"/>
</dbReference>
<keyword evidence="3" id="KW-0687">Ribonucleoprotein</keyword>
<organism evidence="6 7">
    <name type="scientific">Lophiotrema nucula</name>
    <dbReference type="NCBI Taxonomy" id="690887"/>
    <lineage>
        <taxon>Eukaryota</taxon>
        <taxon>Fungi</taxon>
        <taxon>Dikarya</taxon>
        <taxon>Ascomycota</taxon>
        <taxon>Pezizomycotina</taxon>
        <taxon>Dothideomycetes</taxon>
        <taxon>Pleosporomycetidae</taxon>
        <taxon>Pleosporales</taxon>
        <taxon>Lophiotremataceae</taxon>
        <taxon>Lophiotrema</taxon>
    </lineage>
</organism>
<protein>
    <submittedName>
        <fullName evidence="6">Ribosomal protein L18e/L15P</fullName>
    </submittedName>
</protein>
<dbReference type="FunFam" id="3.100.10.10:FF:000011">
    <property type="entry name" value="50S ribosomal subunit protein L15"/>
    <property type="match status" value="1"/>
</dbReference>
<dbReference type="GO" id="GO:0006412">
    <property type="term" value="P:translation"/>
    <property type="evidence" value="ECO:0007669"/>
    <property type="project" value="InterPro"/>
</dbReference>
<feature type="domain" description="Large ribosomal subunit protein uL15/eL18" evidence="5">
    <location>
        <begin position="115"/>
        <end position="192"/>
    </location>
</feature>
<evidence type="ECO:0000256" key="4">
    <source>
        <dbReference type="SAM" id="MobiDB-lite"/>
    </source>
</evidence>
<name>A0A6A5ZW13_9PLEO</name>
<dbReference type="EMBL" id="ML977310">
    <property type="protein sequence ID" value="KAF2123164.1"/>
    <property type="molecule type" value="Genomic_DNA"/>
</dbReference>
<dbReference type="PANTHER" id="PTHR12934">
    <property type="entry name" value="50S RIBOSOMAL PROTEIN L15"/>
    <property type="match status" value="1"/>
</dbReference>
<keyword evidence="7" id="KW-1185">Reference proteome</keyword>
<dbReference type="InterPro" id="IPR036227">
    <property type="entry name" value="Ribosomal_uL15/eL18_sf"/>
</dbReference>
<dbReference type="InterPro" id="IPR021131">
    <property type="entry name" value="Ribosomal_uL15/eL18"/>
</dbReference>
<evidence type="ECO:0000256" key="2">
    <source>
        <dbReference type="ARBA" id="ARBA00022980"/>
    </source>
</evidence>
<evidence type="ECO:0000259" key="5">
    <source>
        <dbReference type="Pfam" id="PF00828"/>
    </source>
</evidence>
<accession>A0A6A5ZW13</accession>
<sequence>MPPRLTVVRIASSLLSRPNASPITSFLAPLLLPTQQRAASILSSLSDTPGAYSKKIRRGRGPASGKGKTAGRGQKGQHAHGKVPAGFQGGQTPLEITQRERGNRKFNHFKVEMSPINLDRIQSWIDQGRLDPTQPITMKQLNSSRCLHGVKSHGVKLLGRNANQLKTPINIVVSRASTSAIAAIEALGGSVTTRFYSPTGIKHVLRGDSHPTISLQASPALIQSVFKTPESGWDDVALKAARATVSGQYKYRLADATGRKDIEYYRDPAHRGYLSYLVKEGESPSLFFKPPGEAREKKGQTARRQSAKASADNRLF</sequence>
<comment type="similarity">
    <text evidence="1">Belongs to the universal ribosomal protein uL15 family.</text>
</comment>
<dbReference type="PANTHER" id="PTHR12934:SF11">
    <property type="entry name" value="LARGE RIBOSOMAL SUBUNIT PROTEIN UL15M"/>
    <property type="match status" value="1"/>
</dbReference>
<dbReference type="GO" id="GO:0003735">
    <property type="term" value="F:structural constituent of ribosome"/>
    <property type="evidence" value="ECO:0007669"/>
    <property type="project" value="InterPro"/>
</dbReference>
<dbReference type="InterPro" id="IPR030878">
    <property type="entry name" value="Ribosomal_uL15"/>
</dbReference>
<dbReference type="Pfam" id="PF00828">
    <property type="entry name" value="Ribosomal_L27A"/>
    <property type="match status" value="1"/>
</dbReference>
<dbReference type="Gene3D" id="3.100.10.10">
    <property type="match status" value="1"/>
</dbReference>
<gene>
    <name evidence="6" type="ORF">BDV96DRAFT_562046</name>
</gene>
<feature type="region of interest" description="Disordered" evidence="4">
    <location>
        <begin position="49"/>
        <end position="90"/>
    </location>
</feature>
<evidence type="ECO:0000256" key="1">
    <source>
        <dbReference type="ARBA" id="ARBA00007320"/>
    </source>
</evidence>